<feature type="chain" id="PRO_5013269245" evidence="2">
    <location>
        <begin position="20"/>
        <end position="290"/>
    </location>
</feature>
<dbReference type="STRING" id="388280.SAMN04488057_114101"/>
<keyword evidence="2" id="KW-0732">Signal</keyword>
<evidence type="ECO:0000313" key="5">
    <source>
        <dbReference type="Proteomes" id="UP000184513"/>
    </source>
</evidence>
<feature type="domain" description="BD-FAE-like" evidence="3">
    <location>
        <begin position="75"/>
        <end position="169"/>
    </location>
</feature>
<name>A0A1M7Q6I8_9BACT</name>
<evidence type="ECO:0000259" key="3">
    <source>
        <dbReference type="Pfam" id="PF20434"/>
    </source>
</evidence>
<dbReference type="Proteomes" id="UP000184513">
    <property type="component" value="Unassembled WGS sequence"/>
</dbReference>
<dbReference type="OrthoDB" id="9794725at2"/>
<feature type="signal peptide" evidence="2">
    <location>
        <begin position="1"/>
        <end position="19"/>
    </location>
</feature>
<dbReference type="PANTHER" id="PTHR48081">
    <property type="entry name" value="AB HYDROLASE SUPERFAMILY PROTEIN C4A8.06C"/>
    <property type="match status" value="1"/>
</dbReference>
<sequence>MNLYLTCLFLLFVSLNSRAQGTDTLVLWPNEVPGETEARHPPVQTANTSGNVTRITDITDPAMVVFKPKGAGNGAGIIVCPGGGYNILAIDKEGYEVATWLNELGFTAFVLQYRVPDKREQALYDLQRAIRLIRSSADYWEVDPARLGLIGFSAGGSLAARASTQFDRQSYPIQDQIDSLSARPDFALLIYPAYLDEGDSRSLTPELVLKTDTPPQFLFGTADDRYGNSALVMAAALRDKKIPVTLHFLAEGGHGYGMRKGNVAAETWPGLAEKWFQQLILKDNRPLLPR</sequence>
<dbReference type="RefSeq" id="WP_073096722.1">
    <property type="nucleotide sequence ID" value="NZ_FRCY01000014.1"/>
</dbReference>
<organism evidence="4 5">
    <name type="scientific">Cyclobacterium lianum</name>
    <dbReference type="NCBI Taxonomy" id="388280"/>
    <lineage>
        <taxon>Bacteria</taxon>
        <taxon>Pseudomonadati</taxon>
        <taxon>Bacteroidota</taxon>
        <taxon>Cytophagia</taxon>
        <taxon>Cytophagales</taxon>
        <taxon>Cyclobacteriaceae</taxon>
        <taxon>Cyclobacterium</taxon>
    </lineage>
</organism>
<dbReference type="InterPro" id="IPR049492">
    <property type="entry name" value="BD-FAE-like_dom"/>
</dbReference>
<dbReference type="GO" id="GO:0016787">
    <property type="term" value="F:hydrolase activity"/>
    <property type="evidence" value="ECO:0007669"/>
    <property type="project" value="UniProtKB-KW"/>
</dbReference>
<evidence type="ECO:0000256" key="1">
    <source>
        <dbReference type="ARBA" id="ARBA00022801"/>
    </source>
</evidence>
<reference evidence="4 5" key="1">
    <citation type="submission" date="2016-11" db="EMBL/GenBank/DDBJ databases">
        <authorList>
            <person name="Jaros S."/>
            <person name="Januszkiewicz K."/>
            <person name="Wedrychowicz H."/>
        </authorList>
    </citation>
    <scope>NUCLEOTIDE SEQUENCE [LARGE SCALE GENOMIC DNA]</scope>
    <source>
        <strain evidence="4 5">CGMCC 1.6102</strain>
    </source>
</reference>
<dbReference type="Pfam" id="PF20434">
    <property type="entry name" value="BD-FAE"/>
    <property type="match status" value="1"/>
</dbReference>
<keyword evidence="1" id="KW-0378">Hydrolase</keyword>
<dbReference type="EMBL" id="FRCY01000014">
    <property type="protein sequence ID" value="SHN26101.1"/>
    <property type="molecule type" value="Genomic_DNA"/>
</dbReference>
<accession>A0A1M7Q6I8</accession>
<evidence type="ECO:0000313" key="4">
    <source>
        <dbReference type="EMBL" id="SHN26101.1"/>
    </source>
</evidence>
<proteinExistence type="predicted"/>
<dbReference type="InterPro" id="IPR029058">
    <property type="entry name" value="AB_hydrolase_fold"/>
</dbReference>
<dbReference type="InterPro" id="IPR050300">
    <property type="entry name" value="GDXG_lipolytic_enzyme"/>
</dbReference>
<gene>
    <name evidence="4" type="ORF">SAMN04488057_114101</name>
</gene>
<dbReference type="AlphaFoldDB" id="A0A1M7Q6I8"/>
<keyword evidence="5" id="KW-1185">Reference proteome</keyword>
<evidence type="ECO:0000256" key="2">
    <source>
        <dbReference type="SAM" id="SignalP"/>
    </source>
</evidence>
<dbReference type="Gene3D" id="3.40.50.1820">
    <property type="entry name" value="alpha/beta hydrolase"/>
    <property type="match status" value="1"/>
</dbReference>
<protein>
    <submittedName>
        <fullName evidence="4">Acetyl esterase/lipase</fullName>
    </submittedName>
</protein>
<dbReference type="PANTHER" id="PTHR48081:SF6">
    <property type="entry name" value="PEPTIDASE S9 PROLYL OLIGOPEPTIDASE CATALYTIC DOMAIN-CONTAINING PROTEIN"/>
    <property type="match status" value="1"/>
</dbReference>
<dbReference type="SUPFAM" id="SSF53474">
    <property type="entry name" value="alpha/beta-Hydrolases"/>
    <property type="match status" value="1"/>
</dbReference>